<evidence type="ECO:0008006" key="6">
    <source>
        <dbReference type="Google" id="ProtNLM"/>
    </source>
</evidence>
<dbReference type="PANTHER" id="PTHR40278:SF1">
    <property type="entry name" value="DNA UTILIZATION PROTEIN HOFN"/>
    <property type="match status" value="1"/>
</dbReference>
<dbReference type="OrthoDB" id="5621075at2"/>
<evidence type="ECO:0000256" key="3">
    <source>
        <dbReference type="SAM" id="Phobius"/>
    </source>
</evidence>
<name>A0A344J7W3_9GAMM</name>
<dbReference type="PANTHER" id="PTHR40278">
    <property type="entry name" value="DNA UTILIZATION PROTEIN HOFN"/>
    <property type="match status" value="1"/>
</dbReference>
<feature type="transmembrane region" description="Helical" evidence="3">
    <location>
        <begin position="286"/>
        <end position="305"/>
    </location>
</feature>
<evidence type="ECO:0000256" key="1">
    <source>
        <dbReference type="SAM" id="Coils"/>
    </source>
</evidence>
<dbReference type="SUPFAM" id="SSF53067">
    <property type="entry name" value="Actin-like ATPase domain"/>
    <property type="match status" value="1"/>
</dbReference>
<dbReference type="EMBL" id="CP029556">
    <property type="protein sequence ID" value="AXA85123.1"/>
    <property type="molecule type" value="Genomic_DNA"/>
</dbReference>
<accession>A0A344J7W3</accession>
<keyword evidence="5" id="KW-1185">Reference proteome</keyword>
<dbReference type="Proteomes" id="UP000251842">
    <property type="component" value="Chromosome"/>
</dbReference>
<keyword evidence="3" id="KW-1133">Transmembrane helix</keyword>
<dbReference type="InterPro" id="IPR007813">
    <property type="entry name" value="PilN"/>
</dbReference>
<reference evidence="5" key="1">
    <citation type="submission" date="2018-05" db="EMBL/GenBank/DDBJ databases">
        <title>Luteimonas pekinense sp. nov., isolated from human Meibomian gland secretions, Beijing, China.</title>
        <authorList>
            <person name="Wen T."/>
            <person name="Bai H."/>
            <person name="Lv H."/>
        </authorList>
    </citation>
    <scope>NUCLEOTIDE SEQUENCE [LARGE SCALE GENOMIC DNA]</scope>
    <source>
        <strain evidence="5">83-4</strain>
    </source>
</reference>
<feature type="coiled-coil region" evidence="1">
    <location>
        <begin position="305"/>
        <end position="349"/>
    </location>
</feature>
<sequence>MAPGESGDARGTGRDRARRRRHFARRRTRIRQRNLCHRIDCSPARKTSRPRFRRAARLPAREWRHGFRLARLGTRFMGAVIPAPPAGRSSSALGGLHRLFDAWGHGLRLALPATLRQRWFPLPPGVWLKLEGDTPQAWVGRRDEAAPATASEVDAEAVLARHPDLPRWLLLSPPNAVRSMLNLPQAADGHLHEALRYEIDRQTPFTAADVTWDARTLSIDPVARQLRAELVAVPLARLAPLLARAQSLGIVLQGVDVATDAGMPSGVNLLPMDLRMQPVNRWRRRNLVLAAIALGLVIVAGFGSIQREKARAADIDTQLRQTRDEARRVSEQRQRLADLTEGARQIQAQRERRAPLSALLNELGERLPANSYVERLAVQGTQLQISGVSPQSTRLVPALQGSPLWRDVAMSGAVAADAGNGGDRYTVSMRLLPPSNEAAR</sequence>
<proteinExistence type="predicted"/>
<evidence type="ECO:0000313" key="5">
    <source>
        <dbReference type="Proteomes" id="UP000251842"/>
    </source>
</evidence>
<keyword evidence="3" id="KW-0812">Transmembrane</keyword>
<evidence type="ECO:0000313" key="4">
    <source>
        <dbReference type="EMBL" id="AXA85123.1"/>
    </source>
</evidence>
<feature type="compositionally biased region" description="Basic residues" evidence="2">
    <location>
        <begin position="16"/>
        <end position="27"/>
    </location>
</feature>
<dbReference type="Pfam" id="PF05137">
    <property type="entry name" value="PilN"/>
    <property type="match status" value="1"/>
</dbReference>
<keyword evidence="1" id="KW-0175">Coiled coil</keyword>
<feature type="region of interest" description="Disordered" evidence="2">
    <location>
        <begin position="1"/>
        <end position="27"/>
    </location>
</feature>
<gene>
    <name evidence="4" type="ORF">DCD74_10900</name>
</gene>
<protein>
    <recommendedName>
        <fullName evidence="6">General secretion pathway protein GspL</fullName>
    </recommendedName>
</protein>
<dbReference type="AlphaFoldDB" id="A0A344J7W3"/>
<dbReference type="InterPro" id="IPR052534">
    <property type="entry name" value="Extracell_DNA_Util/SecSys_Comp"/>
</dbReference>
<dbReference type="InterPro" id="IPR043129">
    <property type="entry name" value="ATPase_NBD"/>
</dbReference>
<dbReference type="KEGG" id="lue:DCD74_10900"/>
<organism evidence="4 5">
    <name type="scientific">Solilutibacter oculi</name>
    <dbReference type="NCBI Taxonomy" id="2698682"/>
    <lineage>
        <taxon>Bacteria</taxon>
        <taxon>Pseudomonadati</taxon>
        <taxon>Pseudomonadota</taxon>
        <taxon>Gammaproteobacteria</taxon>
        <taxon>Lysobacterales</taxon>
        <taxon>Lysobacteraceae</taxon>
        <taxon>Solilutibacter</taxon>
    </lineage>
</organism>
<evidence type="ECO:0000256" key="2">
    <source>
        <dbReference type="SAM" id="MobiDB-lite"/>
    </source>
</evidence>
<keyword evidence="3" id="KW-0472">Membrane</keyword>